<dbReference type="GO" id="GO:0008237">
    <property type="term" value="F:metallopeptidase activity"/>
    <property type="evidence" value="ECO:0007669"/>
    <property type="project" value="InterPro"/>
</dbReference>
<organism evidence="2 3">
    <name type="scientific">Uncinocarpus reesii (strain UAMH 1704)</name>
    <dbReference type="NCBI Taxonomy" id="336963"/>
    <lineage>
        <taxon>Eukaryota</taxon>
        <taxon>Fungi</taxon>
        <taxon>Dikarya</taxon>
        <taxon>Ascomycota</taxon>
        <taxon>Pezizomycotina</taxon>
        <taxon>Eurotiomycetes</taxon>
        <taxon>Eurotiomycetidae</taxon>
        <taxon>Onygenales</taxon>
        <taxon>Onygenaceae</taxon>
        <taxon>Uncinocarpus</taxon>
    </lineage>
</organism>
<dbReference type="eggNOG" id="ENOG502T28M">
    <property type="taxonomic scope" value="Eukaryota"/>
</dbReference>
<name>C4JK97_UNCRE</name>
<dbReference type="GeneID" id="8440491"/>
<dbReference type="Proteomes" id="UP000002058">
    <property type="component" value="Unassembled WGS sequence"/>
</dbReference>
<evidence type="ECO:0000313" key="2">
    <source>
        <dbReference type="EMBL" id="EEP77205.1"/>
    </source>
</evidence>
<gene>
    <name evidence="2" type="ORF">UREG_02054</name>
</gene>
<evidence type="ECO:0008006" key="4">
    <source>
        <dbReference type="Google" id="ProtNLM"/>
    </source>
</evidence>
<dbReference type="OMA" id="SMIHELT"/>
<dbReference type="VEuPathDB" id="FungiDB:UREG_02054"/>
<feature type="signal peptide" evidence="1">
    <location>
        <begin position="1"/>
        <end position="21"/>
    </location>
</feature>
<accession>C4JK97</accession>
<feature type="chain" id="PRO_5002937760" description="Lysine-specific metallo-endopeptidase domain-containing protein" evidence="1">
    <location>
        <begin position="22"/>
        <end position="311"/>
    </location>
</feature>
<dbReference type="RefSeq" id="XP_002542538.1">
    <property type="nucleotide sequence ID" value="XM_002542492.1"/>
</dbReference>
<reference evidence="3" key="1">
    <citation type="journal article" date="2009" name="Genome Res.">
        <title>Comparative genomic analyses of the human fungal pathogens Coccidioides and their relatives.</title>
        <authorList>
            <person name="Sharpton T.J."/>
            <person name="Stajich J.E."/>
            <person name="Rounsley S.D."/>
            <person name="Gardner M.J."/>
            <person name="Wortman J.R."/>
            <person name="Jordar V.S."/>
            <person name="Maiti R."/>
            <person name="Kodira C.D."/>
            <person name="Neafsey D.E."/>
            <person name="Zeng Q."/>
            <person name="Hung C.-Y."/>
            <person name="McMahan C."/>
            <person name="Muszewska A."/>
            <person name="Grynberg M."/>
            <person name="Mandel M.A."/>
            <person name="Kellner E.M."/>
            <person name="Barker B.M."/>
            <person name="Galgiani J.N."/>
            <person name="Orbach M.J."/>
            <person name="Kirkland T.N."/>
            <person name="Cole G.T."/>
            <person name="Henn M.R."/>
            <person name="Birren B.W."/>
            <person name="Taylor J.W."/>
        </authorList>
    </citation>
    <scope>NUCLEOTIDE SEQUENCE [LARGE SCALE GENOMIC DNA]</scope>
    <source>
        <strain evidence="3">UAMH 1704</strain>
    </source>
</reference>
<dbReference type="EMBL" id="CH476615">
    <property type="protein sequence ID" value="EEP77205.1"/>
    <property type="molecule type" value="Genomic_DNA"/>
</dbReference>
<dbReference type="HOGENOM" id="CLU_077753_0_0_1"/>
<proteinExistence type="predicted"/>
<dbReference type="InterPro" id="IPR024079">
    <property type="entry name" value="MetalloPept_cat_dom_sf"/>
</dbReference>
<sequence length="311" mass="35368">MKFLSSFRLFLAVDFLALVCGLEMSPYGCSPEETNVLDAAYGAVNYALMRAIDRTERLIYILEDDYGPEDEILGFDRSTLMVFEAIFGPVYFGTDQPAERERGIAIVHHIQDTLRRYDRGFEAPSFVELRCSEDWVLAEAPEEMNIDLIEPEAWDDRPAHLGGQVIFETNANQRHRCEDSDLYAYKLWVPDSTYGGHDLLVFCPSTFARIWEDPSYSISLRELRSRQLPGHTPLDDICDGNLACSMIHELTHSDVIMEGEPLYDEVGRDNRPAYGWVRITDLGWHYPEKAGSNADSYTFYILGGFALLSSS</sequence>
<dbReference type="KEGG" id="ure:UREG_02054"/>
<evidence type="ECO:0000256" key="1">
    <source>
        <dbReference type="SAM" id="SignalP"/>
    </source>
</evidence>
<keyword evidence="1" id="KW-0732">Signal</keyword>
<dbReference type="InParanoid" id="C4JK97"/>
<evidence type="ECO:0000313" key="3">
    <source>
        <dbReference type="Proteomes" id="UP000002058"/>
    </source>
</evidence>
<keyword evidence="3" id="KW-1185">Reference proteome</keyword>
<dbReference type="OrthoDB" id="10664202at2759"/>
<dbReference type="Gene3D" id="3.40.390.10">
    <property type="entry name" value="Collagenase (Catalytic Domain)"/>
    <property type="match status" value="1"/>
</dbReference>
<dbReference type="AlphaFoldDB" id="C4JK97"/>
<dbReference type="SUPFAM" id="SSF55486">
    <property type="entry name" value="Metalloproteases ('zincins'), catalytic domain"/>
    <property type="match status" value="1"/>
</dbReference>
<protein>
    <recommendedName>
        <fullName evidence="4">Lysine-specific metallo-endopeptidase domain-containing protein</fullName>
    </recommendedName>
</protein>